<dbReference type="AlphaFoldDB" id="A0A1I7TLN3"/>
<evidence type="ECO:0000313" key="1">
    <source>
        <dbReference type="Proteomes" id="UP000095282"/>
    </source>
</evidence>
<sequence>MSDKVNKKTFVVPLRAEWYNIEVIEGECPADRKVSVDGIEIPKRERKTDSAGNEMFTIVTVKSGDLKCSLFLNPETGVIELKVNDILLSAYKKNYYKQYSCWVTSISGVSNRIVLDKSVMDVWVNKLFVKSDSFFIDNGNYVEFLINSVPIKIISVLLARGPDDPTKVLTQTLYINGTLADPPGPIVD</sequence>
<proteinExistence type="predicted"/>
<name>A0A1I7TLN3_9PELO</name>
<dbReference type="STRING" id="1561998.A0A1I7TLN3"/>
<dbReference type="Pfam" id="PF06905">
    <property type="entry name" value="FAIM1"/>
    <property type="match status" value="1"/>
</dbReference>
<dbReference type="Proteomes" id="UP000095282">
    <property type="component" value="Unplaced"/>
</dbReference>
<evidence type="ECO:0000313" key="2">
    <source>
        <dbReference type="WBParaSite" id="Csp11.Scaffold628.g7150.t1"/>
    </source>
</evidence>
<protein>
    <submittedName>
        <fullName evidence="2">Fas apoptotic inhibitory molecule 1</fullName>
    </submittedName>
</protein>
<dbReference type="InterPro" id="IPR038513">
    <property type="entry name" value="FAIM1_dom_sf"/>
</dbReference>
<accession>A0A1I7TLN3</accession>
<reference evidence="2" key="1">
    <citation type="submission" date="2016-11" db="UniProtKB">
        <authorList>
            <consortium name="WormBaseParasite"/>
        </authorList>
    </citation>
    <scope>IDENTIFICATION</scope>
</reference>
<dbReference type="PANTHER" id="PTHR13088:SF3">
    <property type="entry name" value="FAS APOPTOTIC INHIBITORY MOLECULE 1"/>
    <property type="match status" value="1"/>
</dbReference>
<dbReference type="GO" id="GO:1902042">
    <property type="term" value="P:negative regulation of extrinsic apoptotic signaling pathway via death domain receptors"/>
    <property type="evidence" value="ECO:0007669"/>
    <property type="project" value="TreeGrafter"/>
</dbReference>
<keyword evidence="1" id="KW-1185">Reference proteome</keyword>
<dbReference type="eggNOG" id="KOG4352">
    <property type="taxonomic scope" value="Eukaryota"/>
</dbReference>
<dbReference type="WBParaSite" id="Csp11.Scaffold628.g7150.t1">
    <property type="protein sequence ID" value="Csp11.Scaffold628.g7150.t1"/>
    <property type="gene ID" value="Csp11.Scaffold628.g7150"/>
</dbReference>
<organism evidence="1 2">
    <name type="scientific">Caenorhabditis tropicalis</name>
    <dbReference type="NCBI Taxonomy" id="1561998"/>
    <lineage>
        <taxon>Eukaryota</taxon>
        <taxon>Metazoa</taxon>
        <taxon>Ecdysozoa</taxon>
        <taxon>Nematoda</taxon>
        <taxon>Chromadorea</taxon>
        <taxon>Rhabditida</taxon>
        <taxon>Rhabditina</taxon>
        <taxon>Rhabditomorpha</taxon>
        <taxon>Rhabditoidea</taxon>
        <taxon>Rhabditidae</taxon>
        <taxon>Peloderinae</taxon>
        <taxon>Caenorhabditis</taxon>
    </lineage>
</organism>
<dbReference type="PANTHER" id="PTHR13088">
    <property type="entry name" value="FAS APOPTOTIC INHIBITORY MOLECULE FAIM"/>
    <property type="match status" value="1"/>
</dbReference>
<dbReference type="Gene3D" id="2.40.128.180">
    <property type="match status" value="1"/>
</dbReference>
<dbReference type="InterPro" id="IPR010695">
    <property type="entry name" value="FAIM1"/>
</dbReference>